<dbReference type="PANTHER" id="PTHR21581:SF33">
    <property type="entry name" value="D-ALANYL-D-ALANINE CARBOXYPEPTIDASE DACB"/>
    <property type="match status" value="1"/>
</dbReference>
<dbReference type="Proteomes" id="UP000229307">
    <property type="component" value="Unassembled WGS sequence"/>
</dbReference>
<name>A0A2M7SBG2_9BACT</name>
<evidence type="ECO:0000256" key="8">
    <source>
        <dbReference type="PIRSR" id="PIRSR618044-2"/>
    </source>
</evidence>
<evidence type="ECO:0000256" key="1">
    <source>
        <dbReference type="ARBA" id="ARBA00007164"/>
    </source>
</evidence>
<evidence type="ECO:0000313" key="13">
    <source>
        <dbReference type="Proteomes" id="UP000229307"/>
    </source>
</evidence>
<dbReference type="PANTHER" id="PTHR21581">
    <property type="entry name" value="D-ALANYL-D-ALANINE CARBOXYPEPTIDASE"/>
    <property type="match status" value="1"/>
</dbReference>
<dbReference type="EMBL" id="PFMR01000166">
    <property type="protein sequence ID" value="PIZ16800.1"/>
    <property type="molecule type" value="Genomic_DNA"/>
</dbReference>
<evidence type="ECO:0000313" key="12">
    <source>
        <dbReference type="EMBL" id="PIZ16800.1"/>
    </source>
</evidence>
<gene>
    <name evidence="12" type="ORF">COY52_06055</name>
</gene>
<feature type="active site" description="Acyl-ester intermediate" evidence="7">
    <location>
        <position position="75"/>
    </location>
</feature>
<evidence type="ECO:0000256" key="10">
    <source>
        <dbReference type="SAM" id="SignalP"/>
    </source>
</evidence>
<evidence type="ECO:0000256" key="9">
    <source>
        <dbReference type="RuleBase" id="RU004016"/>
    </source>
</evidence>
<evidence type="ECO:0000256" key="4">
    <source>
        <dbReference type="ARBA" id="ARBA00022960"/>
    </source>
</evidence>
<organism evidence="12 13">
    <name type="scientific">Candidatus Desantisbacteria bacterium CG_4_10_14_0_8_um_filter_48_22</name>
    <dbReference type="NCBI Taxonomy" id="1974543"/>
    <lineage>
        <taxon>Bacteria</taxon>
        <taxon>Candidatus Desantisiibacteriota</taxon>
    </lineage>
</organism>
<dbReference type="GO" id="GO:0009252">
    <property type="term" value="P:peptidoglycan biosynthetic process"/>
    <property type="evidence" value="ECO:0007669"/>
    <property type="project" value="UniProtKB-KW"/>
</dbReference>
<comment type="similarity">
    <text evidence="1 9">Belongs to the peptidase S11 family.</text>
</comment>
<evidence type="ECO:0000256" key="3">
    <source>
        <dbReference type="ARBA" id="ARBA00022801"/>
    </source>
</evidence>
<reference evidence="13" key="1">
    <citation type="submission" date="2017-09" db="EMBL/GenBank/DDBJ databases">
        <title>Depth-based differentiation of microbial function through sediment-hosted aquifers and enrichment of novel symbionts in the deep terrestrial subsurface.</title>
        <authorList>
            <person name="Probst A.J."/>
            <person name="Ladd B."/>
            <person name="Jarett J.K."/>
            <person name="Geller-Mcgrath D.E."/>
            <person name="Sieber C.M.K."/>
            <person name="Emerson J.B."/>
            <person name="Anantharaman K."/>
            <person name="Thomas B.C."/>
            <person name="Malmstrom R."/>
            <person name="Stieglmeier M."/>
            <person name="Klingl A."/>
            <person name="Woyke T."/>
            <person name="Ryan C.M."/>
            <person name="Banfield J.F."/>
        </authorList>
    </citation>
    <scope>NUCLEOTIDE SEQUENCE [LARGE SCALE GENOMIC DNA]</scope>
</reference>
<dbReference type="GO" id="GO:0009002">
    <property type="term" value="F:serine-type D-Ala-D-Ala carboxypeptidase activity"/>
    <property type="evidence" value="ECO:0007669"/>
    <property type="project" value="InterPro"/>
</dbReference>
<dbReference type="Pfam" id="PF00768">
    <property type="entry name" value="Peptidase_S11"/>
    <property type="match status" value="1"/>
</dbReference>
<dbReference type="SUPFAM" id="SSF56601">
    <property type="entry name" value="beta-lactamase/transpeptidase-like"/>
    <property type="match status" value="1"/>
</dbReference>
<keyword evidence="2 10" id="KW-0732">Signal</keyword>
<feature type="active site" description="Proton acceptor" evidence="7">
    <location>
        <position position="78"/>
    </location>
</feature>
<evidence type="ECO:0000259" key="11">
    <source>
        <dbReference type="Pfam" id="PF00768"/>
    </source>
</evidence>
<feature type="chain" id="PRO_5014960935" description="Peptidase S11 D-alanyl-D-alanine carboxypeptidase A N-terminal domain-containing protein" evidence="10">
    <location>
        <begin position="19"/>
        <end position="295"/>
    </location>
</feature>
<feature type="signal peptide" evidence="10">
    <location>
        <begin position="1"/>
        <end position="18"/>
    </location>
</feature>
<dbReference type="InterPro" id="IPR012338">
    <property type="entry name" value="Beta-lactam/transpept-like"/>
</dbReference>
<accession>A0A2M7SBG2</accession>
<comment type="caution">
    <text evidence="12">The sequence shown here is derived from an EMBL/GenBank/DDBJ whole genome shotgun (WGS) entry which is preliminary data.</text>
</comment>
<dbReference type="Gene3D" id="3.40.710.10">
    <property type="entry name" value="DD-peptidase/beta-lactamase superfamily"/>
    <property type="match status" value="1"/>
</dbReference>
<dbReference type="InterPro" id="IPR001967">
    <property type="entry name" value="Peptidase_S11_N"/>
</dbReference>
<proteinExistence type="inferred from homology"/>
<dbReference type="GO" id="GO:0008360">
    <property type="term" value="P:regulation of cell shape"/>
    <property type="evidence" value="ECO:0007669"/>
    <property type="project" value="UniProtKB-KW"/>
</dbReference>
<protein>
    <recommendedName>
        <fullName evidence="11">Peptidase S11 D-alanyl-D-alanine carboxypeptidase A N-terminal domain-containing protein</fullName>
    </recommendedName>
</protein>
<keyword evidence="4" id="KW-0133">Cell shape</keyword>
<evidence type="ECO:0000256" key="7">
    <source>
        <dbReference type="PIRSR" id="PIRSR618044-1"/>
    </source>
</evidence>
<keyword evidence="6" id="KW-0961">Cell wall biogenesis/degradation</keyword>
<dbReference type="GO" id="GO:0071555">
    <property type="term" value="P:cell wall organization"/>
    <property type="evidence" value="ECO:0007669"/>
    <property type="project" value="UniProtKB-KW"/>
</dbReference>
<feature type="binding site" evidence="8">
    <location>
        <position position="239"/>
    </location>
    <ligand>
        <name>substrate</name>
    </ligand>
</feature>
<evidence type="ECO:0000256" key="2">
    <source>
        <dbReference type="ARBA" id="ARBA00022729"/>
    </source>
</evidence>
<evidence type="ECO:0000256" key="5">
    <source>
        <dbReference type="ARBA" id="ARBA00022984"/>
    </source>
</evidence>
<evidence type="ECO:0000256" key="6">
    <source>
        <dbReference type="ARBA" id="ARBA00023316"/>
    </source>
</evidence>
<dbReference type="GO" id="GO:0006508">
    <property type="term" value="P:proteolysis"/>
    <property type="evidence" value="ECO:0007669"/>
    <property type="project" value="InterPro"/>
</dbReference>
<sequence>MKKAILISIILAGLMAAGSRSTSMMSVPEGDELSMLAAAVGDPPEISAQSALIADLNTGKIIYEKDAGVIRQIASLAKIMTTVVLLENKGLDEVVRIRRTDRTLNSWLLNLRKDQKISVRDLLLAFMLESRNDAALYAAESVKKSEDEFVTMMNRKAEELGADNTVFTNCHGLEVNSSNFSTAYDILKITRYALENPVFREIVQMKEADIKWTGNYVRKRHLKNVNRMLFMYDGVSGVKTGYTKQAGKCITVTCKRDGREVICILLGSKDIWKDSPRMLDFAFAKFRFDEYLRNN</sequence>
<feature type="active site" evidence="7">
    <location>
        <position position="130"/>
    </location>
</feature>
<keyword evidence="5" id="KW-0573">Peptidoglycan synthesis</keyword>
<dbReference type="InterPro" id="IPR018044">
    <property type="entry name" value="Peptidase_S11"/>
</dbReference>
<dbReference type="PRINTS" id="PR00725">
    <property type="entry name" value="DADACBPTASE1"/>
</dbReference>
<dbReference type="AlphaFoldDB" id="A0A2M7SBG2"/>
<keyword evidence="3" id="KW-0378">Hydrolase</keyword>
<feature type="domain" description="Peptidase S11 D-alanyl-D-alanine carboxypeptidase A N-terminal" evidence="11">
    <location>
        <begin position="42"/>
        <end position="269"/>
    </location>
</feature>